<organism evidence="1 2">
    <name type="scientific">Bradyrhizobium macuxiense</name>
    <dbReference type="NCBI Taxonomy" id="1755647"/>
    <lineage>
        <taxon>Bacteria</taxon>
        <taxon>Pseudomonadati</taxon>
        <taxon>Pseudomonadota</taxon>
        <taxon>Alphaproteobacteria</taxon>
        <taxon>Hyphomicrobiales</taxon>
        <taxon>Nitrobacteraceae</taxon>
        <taxon>Bradyrhizobium</taxon>
    </lineage>
</organism>
<comment type="caution">
    <text evidence="1">The sequence shown here is derived from an EMBL/GenBank/DDBJ whole genome shotgun (WGS) entry which is preliminary data.</text>
</comment>
<reference evidence="1 2" key="1">
    <citation type="submission" date="2019-06" db="EMBL/GenBank/DDBJ databases">
        <title>Genomic Encyclopedia of Type Strains, Phase IV (KMG-V): Genome sequencing to study the core and pangenomes of soil and plant-associated prokaryotes.</title>
        <authorList>
            <person name="Whitman W."/>
        </authorList>
    </citation>
    <scope>NUCLEOTIDE SEQUENCE [LARGE SCALE GENOMIC DNA]</scope>
    <source>
        <strain evidence="1 2">BR 10355</strain>
    </source>
</reference>
<name>A0A560KU29_9BRAD</name>
<dbReference type="EMBL" id="VITY01000028">
    <property type="protein sequence ID" value="TWB86773.1"/>
    <property type="molecule type" value="Genomic_DNA"/>
</dbReference>
<accession>A0A560KU29</accession>
<evidence type="ECO:0008006" key="3">
    <source>
        <dbReference type="Google" id="ProtNLM"/>
    </source>
</evidence>
<dbReference type="Proteomes" id="UP000321304">
    <property type="component" value="Unassembled WGS sequence"/>
</dbReference>
<sequence length="233" mass="25596">MIELVSRWLETNAEFSTQEHLEACLLKIVEQWPLDGVLGACLANAELLASVAARSYRHANGFDRIELITSVAGRYSLRLHAWWGQDTAAHENIHSHPWCFASSVLAGKLWFEQYVEATKGEQVAVFLYSSPSGESYNLSPAGDTALQLVLRGGMHAGSSYSAHSSLIHRVWTEPNSDTITLMLHGEGLAYPSRVFAPSGADRVFYRDRPSPDGLRATLERIRGVLAASTGGRL</sequence>
<dbReference type="AlphaFoldDB" id="A0A560KU29"/>
<evidence type="ECO:0000313" key="2">
    <source>
        <dbReference type="Proteomes" id="UP000321304"/>
    </source>
</evidence>
<evidence type="ECO:0000313" key="1">
    <source>
        <dbReference type="EMBL" id="TWB86773.1"/>
    </source>
</evidence>
<dbReference type="RefSeq" id="WP_146993156.1">
    <property type="nucleotide sequence ID" value="NZ_VITY01000028.1"/>
</dbReference>
<keyword evidence="2" id="KW-1185">Reference proteome</keyword>
<gene>
    <name evidence="1" type="ORF">FBZ93_12813</name>
</gene>
<proteinExistence type="predicted"/>
<protein>
    <recommendedName>
        <fullName evidence="3">Cysteine dioxygenase</fullName>
    </recommendedName>
</protein>
<dbReference type="OrthoDB" id="2596042at2"/>